<keyword evidence="2" id="KW-1185">Reference proteome</keyword>
<organism evidence="1 2">
    <name type="scientific">Racocetra persica</name>
    <dbReference type="NCBI Taxonomy" id="160502"/>
    <lineage>
        <taxon>Eukaryota</taxon>
        <taxon>Fungi</taxon>
        <taxon>Fungi incertae sedis</taxon>
        <taxon>Mucoromycota</taxon>
        <taxon>Glomeromycotina</taxon>
        <taxon>Glomeromycetes</taxon>
        <taxon>Diversisporales</taxon>
        <taxon>Gigasporaceae</taxon>
        <taxon>Racocetra</taxon>
    </lineage>
</organism>
<proteinExistence type="predicted"/>
<reference evidence="1" key="1">
    <citation type="submission" date="2021-06" db="EMBL/GenBank/DDBJ databases">
        <authorList>
            <person name="Kallberg Y."/>
            <person name="Tangrot J."/>
            <person name="Rosling A."/>
        </authorList>
    </citation>
    <scope>NUCLEOTIDE SEQUENCE</scope>
    <source>
        <strain evidence="1">MA461A</strain>
    </source>
</reference>
<protein>
    <submittedName>
        <fullName evidence="1">32112_t:CDS:1</fullName>
    </submittedName>
</protein>
<gene>
    <name evidence="1" type="ORF">RPERSI_LOCUS17956</name>
</gene>
<dbReference type="Proteomes" id="UP000789920">
    <property type="component" value="Unassembled WGS sequence"/>
</dbReference>
<evidence type="ECO:0000313" key="1">
    <source>
        <dbReference type="EMBL" id="CAG8783544.1"/>
    </source>
</evidence>
<dbReference type="EMBL" id="CAJVQC010046751">
    <property type="protein sequence ID" value="CAG8783544.1"/>
    <property type="molecule type" value="Genomic_DNA"/>
</dbReference>
<accession>A0ACA9R9P9</accession>
<sequence>MPKTKPGYYAVRKGRKPGIYLTWKEYESQVKGFSDAKYQRFSLKTDAENFINDKKETTNSFCLGNGTKEAKAGIGVFYGDKDLRNLSERLSGEQQTNNRAEIYAVIRAIESCENKKKSLEIFTDSLHVINIIREWIEKWEKNGYMTSNNKPVRNQDLIRKLKKLIDSRIGSVKLTHVHGHQGNYGNEQADKLSKIGSFKDEIIEKDEKLENEISIRSDL</sequence>
<name>A0ACA9R9P9_9GLOM</name>
<comment type="caution">
    <text evidence="1">The sequence shown here is derived from an EMBL/GenBank/DDBJ whole genome shotgun (WGS) entry which is preliminary data.</text>
</comment>
<evidence type="ECO:0000313" key="2">
    <source>
        <dbReference type="Proteomes" id="UP000789920"/>
    </source>
</evidence>